<accession>A0A9X5BGW4</accession>
<protein>
    <submittedName>
        <fullName evidence="1">Uncharacterized protein</fullName>
    </submittedName>
</protein>
<keyword evidence="2" id="KW-1185">Reference proteome</keyword>
<reference evidence="1" key="1">
    <citation type="submission" date="2018-09" db="EMBL/GenBank/DDBJ databases">
        <title>Murine metabolic-syndrome-specific gut microbial biobank.</title>
        <authorList>
            <person name="Liu C."/>
        </authorList>
    </citation>
    <scope>NUCLEOTIDE SEQUENCE</scope>
    <source>
        <strain evidence="1">D42-62</strain>
    </source>
</reference>
<name>A0A9X5BGW4_9FIRM</name>
<proteinExistence type="predicted"/>
<dbReference type="EMBL" id="QZDT01000021">
    <property type="protein sequence ID" value="NBJ93588.1"/>
    <property type="molecule type" value="Genomic_DNA"/>
</dbReference>
<gene>
    <name evidence="1" type="ORF">D5281_13540</name>
</gene>
<evidence type="ECO:0000313" key="1">
    <source>
        <dbReference type="EMBL" id="NBJ93588.1"/>
    </source>
</evidence>
<dbReference type="OrthoDB" id="9800190at2"/>
<comment type="caution">
    <text evidence="1">The sequence shown here is derived from an EMBL/GenBank/DDBJ whole genome shotgun (WGS) entry which is preliminary data.</text>
</comment>
<dbReference type="Proteomes" id="UP001154420">
    <property type="component" value="Unassembled WGS sequence"/>
</dbReference>
<organism evidence="1 2">
    <name type="scientific">Parablautia muri</name>
    <dbReference type="NCBI Taxonomy" id="2320879"/>
    <lineage>
        <taxon>Bacteria</taxon>
        <taxon>Bacillati</taxon>
        <taxon>Bacillota</taxon>
        <taxon>Clostridia</taxon>
        <taxon>Lachnospirales</taxon>
        <taxon>Lachnospiraceae</taxon>
        <taxon>Parablautia</taxon>
    </lineage>
</organism>
<dbReference type="RefSeq" id="WP_160560663.1">
    <property type="nucleotide sequence ID" value="NZ_QZDT01000021.1"/>
</dbReference>
<sequence>MGDWSIQLKTAGLNGWIVSIEENLTMVKDFLDILEQEEKALKRVFDSEARLQWEKVFQDGIAEIREKMIEMEKITLSVEELAQTLTELEKSMVSEAEGFR</sequence>
<dbReference type="AlphaFoldDB" id="A0A9X5BGW4"/>
<evidence type="ECO:0000313" key="2">
    <source>
        <dbReference type="Proteomes" id="UP001154420"/>
    </source>
</evidence>